<feature type="transmembrane region" description="Helical" evidence="1">
    <location>
        <begin position="497"/>
        <end position="517"/>
    </location>
</feature>
<feature type="transmembrane region" description="Helical" evidence="1">
    <location>
        <begin position="427"/>
        <end position="445"/>
    </location>
</feature>
<reference evidence="2" key="2">
    <citation type="submission" date="2021-04" db="EMBL/GenBank/DDBJ databases">
        <authorList>
            <person name="Gilroy R."/>
        </authorList>
    </citation>
    <scope>NUCLEOTIDE SEQUENCE</scope>
    <source>
        <strain evidence="2">ChiHjej13B12-24818</strain>
    </source>
</reference>
<gene>
    <name evidence="2" type="ORF">H9786_02285</name>
</gene>
<sequence>MEVWAVAATLLATLAVLVLPGLPAAFALRLRPTVFAAALAPLSLLPIAVSAELGRALGIPWMIGTALVLGLLLGAIVWPLGRRRGRHRHTADPDTAAPAPAPAGGVGPFFASARGRATATVGGLLVGGVFILVRQLSIMGSLDAVSQTYDNVFHLNATRHILRLQDGSAWTVGGMTQLEGQEGYYPALWHQAASLVTQLAGQDDIILASNVLMLAVAAVVWPLGLVALVRTTTSAGPLGWFLTGALAGVSALFPLALMSWGLLLPYLLSLALMPIAITSVVHLIGLAPPGRQRLSRPATLVLLASGCGAVALAHPQGVFGGLVLGVPILLWATLVRARDLALRRPRATGAFLVTAALTAVVMAGSAMLWTRARPGRGSAVWEPNASLREAIGQTGSLSPNASPTFVPMGVVVALTLLGVLLWTRSRWLLASWLVAAGFSVAARATPVGELRYLLTGPWYSDNYRVTAILAVVAIPVLAVGIDAIGGRAAAVWPVLRSLLGVVVAMLLTAAVLTMNLLSPATAVSQQDMLGHWIYDALLSDDERELLEQLPEVVPEDAIIATNAWNGSSLAYAISDREVLNTHMGFEAEPEVHLLNAELDEAHRDPEVCDAMHELGVDYALDFGPRELHGRSATYTGLNEISETGAAEVVLQVGESRLLRMLPCEGTDGSMIE</sequence>
<name>A0A9D2RMR4_9MICO</name>
<feature type="transmembrane region" description="Helical" evidence="1">
    <location>
        <begin position="404"/>
        <end position="422"/>
    </location>
</feature>
<accession>A0A9D2RMR4</accession>
<comment type="caution">
    <text evidence="2">The sequence shown here is derived from an EMBL/GenBank/DDBJ whole genome shotgun (WGS) entry which is preliminary data.</text>
</comment>
<feature type="transmembrane region" description="Helical" evidence="1">
    <location>
        <begin position="349"/>
        <end position="369"/>
    </location>
</feature>
<keyword evidence="1" id="KW-1133">Transmembrane helix</keyword>
<dbReference type="Proteomes" id="UP000823823">
    <property type="component" value="Unassembled WGS sequence"/>
</dbReference>
<keyword evidence="1" id="KW-0812">Transmembrane</keyword>
<dbReference type="EMBL" id="DWZH01000017">
    <property type="protein sequence ID" value="HJB09350.1"/>
    <property type="molecule type" value="Genomic_DNA"/>
</dbReference>
<feature type="transmembrane region" description="Helical" evidence="1">
    <location>
        <begin position="266"/>
        <end position="287"/>
    </location>
</feature>
<evidence type="ECO:0000313" key="3">
    <source>
        <dbReference type="Proteomes" id="UP000823823"/>
    </source>
</evidence>
<dbReference type="InterPro" id="IPR046671">
    <property type="entry name" value="DUF6541"/>
</dbReference>
<feature type="transmembrane region" description="Helical" evidence="1">
    <location>
        <begin position="240"/>
        <end position="260"/>
    </location>
</feature>
<reference evidence="2" key="1">
    <citation type="journal article" date="2021" name="PeerJ">
        <title>Extensive microbial diversity within the chicken gut microbiome revealed by metagenomics and culture.</title>
        <authorList>
            <person name="Gilroy R."/>
            <person name="Ravi A."/>
            <person name="Getino M."/>
            <person name="Pursley I."/>
            <person name="Horton D.L."/>
            <person name="Alikhan N.F."/>
            <person name="Baker D."/>
            <person name="Gharbi K."/>
            <person name="Hall N."/>
            <person name="Watson M."/>
            <person name="Adriaenssens E.M."/>
            <person name="Foster-Nyarko E."/>
            <person name="Jarju S."/>
            <person name="Secka A."/>
            <person name="Antonio M."/>
            <person name="Oren A."/>
            <person name="Chaudhuri R.R."/>
            <person name="La Ragione R."/>
            <person name="Hildebrand F."/>
            <person name="Pallen M.J."/>
        </authorList>
    </citation>
    <scope>NUCLEOTIDE SEQUENCE</scope>
    <source>
        <strain evidence="2">ChiHjej13B12-24818</strain>
    </source>
</reference>
<feature type="transmembrane region" description="Helical" evidence="1">
    <location>
        <begin position="465"/>
        <end position="485"/>
    </location>
</feature>
<feature type="transmembrane region" description="Helical" evidence="1">
    <location>
        <begin position="294"/>
        <end position="312"/>
    </location>
</feature>
<feature type="transmembrane region" description="Helical" evidence="1">
    <location>
        <begin position="117"/>
        <end position="136"/>
    </location>
</feature>
<proteinExistence type="predicted"/>
<protein>
    <submittedName>
        <fullName evidence="2">Uncharacterized protein</fullName>
    </submittedName>
</protein>
<feature type="transmembrane region" description="Helical" evidence="1">
    <location>
        <begin position="318"/>
        <end position="337"/>
    </location>
</feature>
<evidence type="ECO:0000313" key="2">
    <source>
        <dbReference type="EMBL" id="HJB09350.1"/>
    </source>
</evidence>
<dbReference type="AlphaFoldDB" id="A0A9D2RMR4"/>
<keyword evidence="1" id="KW-0472">Membrane</keyword>
<evidence type="ECO:0000256" key="1">
    <source>
        <dbReference type="SAM" id="Phobius"/>
    </source>
</evidence>
<feature type="transmembrane region" description="Helical" evidence="1">
    <location>
        <begin position="60"/>
        <end position="80"/>
    </location>
</feature>
<organism evidence="2 3">
    <name type="scientific">Candidatus Brachybacterium merdavium</name>
    <dbReference type="NCBI Taxonomy" id="2838513"/>
    <lineage>
        <taxon>Bacteria</taxon>
        <taxon>Bacillati</taxon>
        <taxon>Actinomycetota</taxon>
        <taxon>Actinomycetes</taxon>
        <taxon>Micrococcales</taxon>
        <taxon>Dermabacteraceae</taxon>
        <taxon>Brachybacterium</taxon>
    </lineage>
</organism>
<dbReference type="Pfam" id="PF20176">
    <property type="entry name" value="DUF6541"/>
    <property type="match status" value="1"/>
</dbReference>
<feature type="transmembrane region" description="Helical" evidence="1">
    <location>
        <begin position="205"/>
        <end position="228"/>
    </location>
</feature>